<evidence type="ECO:0000313" key="2">
    <source>
        <dbReference type="EMBL" id="KAK7966367.1"/>
    </source>
</evidence>
<protein>
    <submittedName>
        <fullName evidence="2">Uncharacterized protein</fullName>
    </submittedName>
</protein>
<dbReference type="RefSeq" id="XP_066705759.1">
    <property type="nucleotide sequence ID" value="XM_066836866.1"/>
</dbReference>
<dbReference type="Proteomes" id="UP001391051">
    <property type="component" value="Unassembled WGS sequence"/>
</dbReference>
<dbReference type="EMBL" id="JAQQWE010000001">
    <property type="protein sequence ID" value="KAK7966367.1"/>
    <property type="molecule type" value="Genomic_DNA"/>
</dbReference>
<reference evidence="2 3" key="1">
    <citation type="submission" date="2023-01" db="EMBL/GenBank/DDBJ databases">
        <title>Analysis of 21 Apiospora genomes using comparative genomics revels a genus with tremendous synthesis potential of carbohydrate active enzymes and secondary metabolites.</title>
        <authorList>
            <person name="Sorensen T."/>
        </authorList>
    </citation>
    <scope>NUCLEOTIDE SEQUENCE [LARGE SCALE GENOMIC DNA]</scope>
    <source>
        <strain evidence="2 3">CBS 24483</strain>
    </source>
</reference>
<organism evidence="2 3">
    <name type="scientific">Apiospora aurea</name>
    <dbReference type="NCBI Taxonomy" id="335848"/>
    <lineage>
        <taxon>Eukaryota</taxon>
        <taxon>Fungi</taxon>
        <taxon>Dikarya</taxon>
        <taxon>Ascomycota</taxon>
        <taxon>Pezizomycotina</taxon>
        <taxon>Sordariomycetes</taxon>
        <taxon>Xylariomycetidae</taxon>
        <taxon>Amphisphaeriales</taxon>
        <taxon>Apiosporaceae</taxon>
        <taxon>Apiospora</taxon>
    </lineage>
</organism>
<feature type="region of interest" description="Disordered" evidence="1">
    <location>
        <begin position="1"/>
        <end position="24"/>
    </location>
</feature>
<accession>A0ABR1QUK3</accession>
<comment type="caution">
    <text evidence="2">The sequence shown here is derived from an EMBL/GenBank/DDBJ whole genome shotgun (WGS) entry which is preliminary data.</text>
</comment>
<proteinExistence type="predicted"/>
<evidence type="ECO:0000313" key="3">
    <source>
        <dbReference type="Proteomes" id="UP001391051"/>
    </source>
</evidence>
<feature type="compositionally biased region" description="Polar residues" evidence="1">
    <location>
        <begin position="1"/>
        <end position="15"/>
    </location>
</feature>
<evidence type="ECO:0000256" key="1">
    <source>
        <dbReference type="SAM" id="MobiDB-lite"/>
    </source>
</evidence>
<name>A0ABR1QUK3_9PEZI</name>
<keyword evidence="3" id="KW-1185">Reference proteome</keyword>
<sequence>MPENMAHTTPPQAGSTPIPANEDQSLTMDIPHNLEPQCDVLDQTKTATTSTPALLTVPREIRDQIYSQFLLADQVHELAFEHNHDQLPEWCNLSILHINQQLRDEAWDYFIRANTWIRSQPYFPSEAAPRKYAERVAKEASLTLRLGSACDATEHTTVADDNKGCKAFILAYKPTCYGIFVEELAVHASEIKDLTMQMSSTARPGSAMFAKIVEPLRIIRNLNNVWFPGVANCPTIQLMSQEMKLPFNSVKELFAIGPGDYSVDSLSPWTWIKLAALGREVHEGTPTYNSLFHIRTDMCIGFARAAHKYLLQLAEFLAFLPDEKRFGDPYFPWHFHFFSRPDVYDGGAGSYDDAAKHLFYAKAIDPSSDILDSLDSDESAMYRRIDSPPPEGFEILERDIPLMDTWRVAPELWERWRSLGSPLFKKLLEQRHIVDSGAEPEDVHDLSHRYRAVVIAWNYTRDFGLNSIIRRLWVQSDDPVHHW</sequence>
<dbReference type="GeneID" id="92069928"/>
<gene>
    <name evidence="2" type="ORF">PG986_000644</name>
</gene>